<dbReference type="EMBL" id="CAJC01000009">
    <property type="protein sequence ID" value="CCI51499.1"/>
    <property type="molecule type" value="Genomic_DNA"/>
</dbReference>
<keyword evidence="1" id="KW-0853">WD repeat</keyword>
<dbReference type="RefSeq" id="WP_048547954.1">
    <property type="nucleotide sequence ID" value="NZ_HF571038.1"/>
</dbReference>
<keyword evidence="5" id="KW-1185">Reference proteome</keyword>
<keyword evidence="3" id="KW-0472">Membrane</keyword>
<comment type="caution">
    <text evidence="4">The sequence shown here is derived from an EMBL/GenBank/DDBJ whole genome shotgun (WGS) entry which is preliminary data.</text>
</comment>
<dbReference type="PROSITE" id="PS50082">
    <property type="entry name" value="WD_REPEATS_2"/>
    <property type="match status" value="1"/>
</dbReference>
<organism evidence="4 5">
    <name type="scientific">Nostocoides jenkinsii Ben 74</name>
    <dbReference type="NCBI Taxonomy" id="1193518"/>
    <lineage>
        <taxon>Bacteria</taxon>
        <taxon>Bacillati</taxon>
        <taxon>Actinomycetota</taxon>
        <taxon>Actinomycetes</taxon>
        <taxon>Micrococcales</taxon>
        <taxon>Intrasporangiaceae</taxon>
        <taxon>Nostocoides</taxon>
    </lineage>
</organism>
<proteinExistence type="predicted"/>
<reference evidence="4 5" key="1">
    <citation type="journal article" date="2013" name="ISME J.">
        <title>A metabolic model for members of the genus Tetrasphaera involved in enhanced biological phosphorus removal.</title>
        <authorList>
            <person name="Kristiansen R."/>
            <person name="Nguyen H.T.T."/>
            <person name="Saunders A.M."/>
            <person name="Nielsen J.L."/>
            <person name="Wimmer R."/>
            <person name="Le V.Q."/>
            <person name="McIlroy S.J."/>
            <person name="Petrovski S."/>
            <person name="Seviour R.J."/>
            <person name="Calteau A."/>
            <person name="Nielsen K.L."/>
            <person name="Nielsen P.H."/>
        </authorList>
    </citation>
    <scope>NUCLEOTIDE SEQUENCE [LARGE SCALE GENOMIC DNA]</scope>
    <source>
        <strain evidence="4 5">Ben 74</strain>
    </source>
</reference>
<dbReference type="InterPro" id="IPR001680">
    <property type="entry name" value="WD40_rpt"/>
</dbReference>
<evidence type="ECO:0000256" key="2">
    <source>
        <dbReference type="SAM" id="MobiDB-lite"/>
    </source>
</evidence>
<feature type="repeat" description="WD" evidence="1">
    <location>
        <begin position="61"/>
        <end position="92"/>
    </location>
</feature>
<feature type="transmembrane region" description="Helical" evidence="3">
    <location>
        <begin position="175"/>
        <end position="196"/>
    </location>
</feature>
<keyword evidence="3" id="KW-0812">Transmembrane</keyword>
<feature type="compositionally biased region" description="Basic and acidic residues" evidence="2">
    <location>
        <begin position="215"/>
        <end position="229"/>
    </location>
</feature>
<feature type="region of interest" description="Disordered" evidence="2">
    <location>
        <begin position="1"/>
        <end position="27"/>
    </location>
</feature>
<keyword evidence="3" id="KW-1133">Transmembrane helix</keyword>
<accession>A0A077M4P6</accession>
<sequence>MPNPDQTGTGQLGPAETIKLEDATSGDSTANDGILARHALIELTWQPSPTWEPGRMLMAPVRLSLDGSKVLAAAQDGSVLVWSLPTGDIAASGELSPLTTPMVGDKTTFGYGSIVAGRSSFYVWRDNGCLAAALTNTCVLVADPSFAGLPVLAPDALDQPLRTSLLGRHTGLAFWHWRISLTILGALAALTTWHLVTRRRHPCGRGMPSLPKIFETHRGDEAGDRDDRQVQPQRLGHRHSLICALS</sequence>
<feature type="region of interest" description="Disordered" evidence="2">
    <location>
        <begin position="215"/>
        <end position="235"/>
    </location>
</feature>
<evidence type="ECO:0000313" key="5">
    <source>
        <dbReference type="Proteomes" id="UP000035720"/>
    </source>
</evidence>
<gene>
    <name evidence="4" type="ORF">BN13_1060027</name>
</gene>
<protein>
    <submittedName>
        <fullName evidence="4">Uncharacterized protein</fullName>
    </submittedName>
</protein>
<evidence type="ECO:0000256" key="3">
    <source>
        <dbReference type="SAM" id="Phobius"/>
    </source>
</evidence>
<evidence type="ECO:0000256" key="1">
    <source>
        <dbReference type="PROSITE-ProRule" id="PRU00221"/>
    </source>
</evidence>
<name>A0A077M4P6_9MICO</name>
<dbReference type="Proteomes" id="UP000035720">
    <property type="component" value="Unassembled WGS sequence"/>
</dbReference>
<dbReference type="STRING" id="1193518.BN13_1060027"/>
<dbReference type="AlphaFoldDB" id="A0A077M4P6"/>
<evidence type="ECO:0000313" key="4">
    <source>
        <dbReference type="EMBL" id="CCI51499.1"/>
    </source>
</evidence>